<sequence>MAFSLLLVEDNERTRENILDVLAKTPFQITTAVDGLDGLNLAKLGCFDMVLIDHKMPLMDGMLLLKNLREEAKYANVPLLLMTTSDPEQIAEKAKRLGADLVLGKPLDMDLLLLKIRQYTQESVVA</sequence>
<dbReference type="InterPro" id="IPR011006">
    <property type="entry name" value="CheY-like_superfamily"/>
</dbReference>
<protein>
    <submittedName>
        <fullName evidence="4">Two-component system response regulator</fullName>
    </submittedName>
</protein>
<dbReference type="GO" id="GO:0000160">
    <property type="term" value="P:phosphorelay signal transduction system"/>
    <property type="evidence" value="ECO:0007669"/>
    <property type="project" value="InterPro"/>
</dbReference>
<dbReference type="Proteomes" id="UP000288395">
    <property type="component" value="Unassembled WGS sequence"/>
</dbReference>
<evidence type="ECO:0000256" key="2">
    <source>
        <dbReference type="PROSITE-ProRule" id="PRU00169"/>
    </source>
</evidence>
<keyword evidence="5" id="KW-1185">Reference proteome</keyword>
<name>A0A432VSX8_9GAMM</name>
<dbReference type="InterPro" id="IPR001789">
    <property type="entry name" value="Sig_transdc_resp-reg_receiver"/>
</dbReference>
<dbReference type="Pfam" id="PF00072">
    <property type="entry name" value="Response_reg"/>
    <property type="match status" value="1"/>
</dbReference>
<dbReference type="PROSITE" id="PS50110">
    <property type="entry name" value="RESPONSE_REGULATORY"/>
    <property type="match status" value="1"/>
</dbReference>
<organism evidence="4 5">
    <name type="scientific">Aliidiomarina iranensis</name>
    <dbReference type="NCBI Taxonomy" id="1434071"/>
    <lineage>
        <taxon>Bacteria</taxon>
        <taxon>Pseudomonadati</taxon>
        <taxon>Pseudomonadota</taxon>
        <taxon>Gammaproteobacteria</taxon>
        <taxon>Alteromonadales</taxon>
        <taxon>Idiomarinaceae</taxon>
        <taxon>Aliidiomarina</taxon>
    </lineage>
</organism>
<evidence type="ECO:0000313" key="4">
    <source>
        <dbReference type="EMBL" id="RUO19342.1"/>
    </source>
</evidence>
<dbReference type="PANTHER" id="PTHR44591:SF3">
    <property type="entry name" value="RESPONSE REGULATORY DOMAIN-CONTAINING PROTEIN"/>
    <property type="match status" value="1"/>
</dbReference>
<dbReference type="SMART" id="SM00448">
    <property type="entry name" value="REC"/>
    <property type="match status" value="1"/>
</dbReference>
<reference evidence="5" key="1">
    <citation type="journal article" date="2018" name="Front. Microbiol.">
        <title>Genome-Based Analysis Reveals the Taxonomy and Diversity of the Family Idiomarinaceae.</title>
        <authorList>
            <person name="Liu Y."/>
            <person name="Lai Q."/>
            <person name="Shao Z."/>
        </authorList>
    </citation>
    <scope>NUCLEOTIDE SEQUENCE [LARGE SCALE GENOMIC DNA]</scope>
    <source>
        <strain evidence="5">GBPy7</strain>
    </source>
</reference>
<dbReference type="RefSeq" id="WP_126767976.1">
    <property type="nucleotide sequence ID" value="NZ_PIPJ01000008.1"/>
</dbReference>
<evidence type="ECO:0000256" key="1">
    <source>
        <dbReference type="ARBA" id="ARBA00022553"/>
    </source>
</evidence>
<dbReference type="OrthoDB" id="9800897at2"/>
<proteinExistence type="predicted"/>
<dbReference type="InterPro" id="IPR050595">
    <property type="entry name" value="Bact_response_regulator"/>
</dbReference>
<dbReference type="PANTHER" id="PTHR44591">
    <property type="entry name" value="STRESS RESPONSE REGULATOR PROTEIN 1"/>
    <property type="match status" value="1"/>
</dbReference>
<keyword evidence="1 2" id="KW-0597">Phosphoprotein</keyword>
<comment type="caution">
    <text evidence="4">The sequence shown here is derived from an EMBL/GenBank/DDBJ whole genome shotgun (WGS) entry which is preliminary data.</text>
</comment>
<dbReference type="EMBL" id="PIPJ01000008">
    <property type="protein sequence ID" value="RUO19342.1"/>
    <property type="molecule type" value="Genomic_DNA"/>
</dbReference>
<dbReference type="AlphaFoldDB" id="A0A432VSX8"/>
<evidence type="ECO:0000313" key="5">
    <source>
        <dbReference type="Proteomes" id="UP000288395"/>
    </source>
</evidence>
<evidence type="ECO:0000259" key="3">
    <source>
        <dbReference type="PROSITE" id="PS50110"/>
    </source>
</evidence>
<accession>A0A432VSX8</accession>
<dbReference type="Gene3D" id="3.40.50.2300">
    <property type="match status" value="1"/>
</dbReference>
<feature type="modified residue" description="4-aspartylphosphate" evidence="2">
    <location>
        <position position="53"/>
    </location>
</feature>
<gene>
    <name evidence="4" type="ORF">CWE08_10230</name>
</gene>
<feature type="domain" description="Response regulatory" evidence="3">
    <location>
        <begin position="4"/>
        <end position="120"/>
    </location>
</feature>
<dbReference type="SUPFAM" id="SSF52172">
    <property type="entry name" value="CheY-like"/>
    <property type="match status" value="1"/>
</dbReference>